<evidence type="ECO:0000313" key="3">
    <source>
        <dbReference type="Proteomes" id="UP000634004"/>
    </source>
</evidence>
<keyword evidence="3" id="KW-1185">Reference proteome</keyword>
<protein>
    <submittedName>
        <fullName evidence="2">Transcriptional regulator</fullName>
    </submittedName>
</protein>
<dbReference type="AlphaFoldDB" id="A0A8J3CQG6"/>
<dbReference type="InterPro" id="IPR010982">
    <property type="entry name" value="Lambda_DNA-bd_dom_sf"/>
</dbReference>
<sequence length="141" mass="15853">MTSKHAPRSANPVDVHVGARVRLRRQIMKMSQEKLGDQLGVTFQQVQKYERGTNRVGASRLWRLSQVLEVPVSFFFEGMTNQIEAGEFSENDQMPIVYDFINSSDGVALAKAVSQITNKAVRRQILELARSLAKDSAEKTD</sequence>
<name>A0A8J3CQG6_9PROT</name>
<evidence type="ECO:0000313" key="2">
    <source>
        <dbReference type="EMBL" id="GHA85912.1"/>
    </source>
</evidence>
<dbReference type="SUPFAM" id="SSF47413">
    <property type="entry name" value="lambda repressor-like DNA-binding domains"/>
    <property type="match status" value="1"/>
</dbReference>
<dbReference type="InterPro" id="IPR001387">
    <property type="entry name" value="Cro/C1-type_HTH"/>
</dbReference>
<dbReference type="PROSITE" id="PS50943">
    <property type="entry name" value="HTH_CROC1"/>
    <property type="match status" value="1"/>
</dbReference>
<dbReference type="EMBL" id="BMZH01000002">
    <property type="protein sequence ID" value="GHA85912.1"/>
    <property type="molecule type" value="Genomic_DNA"/>
</dbReference>
<proteinExistence type="predicted"/>
<feature type="domain" description="HTH cro/C1-type" evidence="1">
    <location>
        <begin position="21"/>
        <end position="75"/>
    </location>
</feature>
<dbReference type="RefSeq" id="WP_189495345.1">
    <property type="nucleotide sequence ID" value="NZ_BMZH01000002.1"/>
</dbReference>
<dbReference type="GO" id="GO:0003677">
    <property type="term" value="F:DNA binding"/>
    <property type="evidence" value="ECO:0007669"/>
    <property type="project" value="InterPro"/>
</dbReference>
<organism evidence="2 3">
    <name type="scientific">Algimonas arctica</name>
    <dbReference type="NCBI Taxonomy" id="1479486"/>
    <lineage>
        <taxon>Bacteria</taxon>
        <taxon>Pseudomonadati</taxon>
        <taxon>Pseudomonadota</taxon>
        <taxon>Alphaproteobacteria</taxon>
        <taxon>Maricaulales</taxon>
        <taxon>Robiginitomaculaceae</taxon>
        <taxon>Algimonas</taxon>
    </lineage>
</organism>
<gene>
    <name evidence="2" type="ORF">GCM10009069_06400</name>
</gene>
<reference evidence="2" key="1">
    <citation type="journal article" date="2014" name="Int. J. Syst. Evol. Microbiol.">
        <title>Complete genome sequence of Corynebacterium casei LMG S-19264T (=DSM 44701T), isolated from a smear-ripened cheese.</title>
        <authorList>
            <consortium name="US DOE Joint Genome Institute (JGI-PGF)"/>
            <person name="Walter F."/>
            <person name="Albersmeier A."/>
            <person name="Kalinowski J."/>
            <person name="Ruckert C."/>
        </authorList>
    </citation>
    <scope>NUCLEOTIDE SEQUENCE</scope>
    <source>
        <strain evidence="2">KCTC 32513</strain>
    </source>
</reference>
<reference evidence="2" key="2">
    <citation type="submission" date="2020-09" db="EMBL/GenBank/DDBJ databases">
        <authorList>
            <person name="Sun Q."/>
            <person name="Kim S."/>
        </authorList>
    </citation>
    <scope>NUCLEOTIDE SEQUENCE</scope>
    <source>
        <strain evidence="2">KCTC 32513</strain>
    </source>
</reference>
<dbReference type="Gene3D" id="1.10.260.40">
    <property type="entry name" value="lambda repressor-like DNA-binding domains"/>
    <property type="match status" value="1"/>
</dbReference>
<dbReference type="Proteomes" id="UP000634004">
    <property type="component" value="Unassembled WGS sequence"/>
</dbReference>
<dbReference type="SMART" id="SM00530">
    <property type="entry name" value="HTH_XRE"/>
    <property type="match status" value="1"/>
</dbReference>
<comment type="caution">
    <text evidence="2">The sequence shown here is derived from an EMBL/GenBank/DDBJ whole genome shotgun (WGS) entry which is preliminary data.</text>
</comment>
<dbReference type="Pfam" id="PF01381">
    <property type="entry name" value="HTH_3"/>
    <property type="match status" value="1"/>
</dbReference>
<evidence type="ECO:0000259" key="1">
    <source>
        <dbReference type="PROSITE" id="PS50943"/>
    </source>
</evidence>
<dbReference type="CDD" id="cd00093">
    <property type="entry name" value="HTH_XRE"/>
    <property type="match status" value="1"/>
</dbReference>
<accession>A0A8J3CQG6</accession>